<evidence type="ECO:0008006" key="3">
    <source>
        <dbReference type="Google" id="ProtNLM"/>
    </source>
</evidence>
<name>A0ABQ5X890_9GAMM</name>
<dbReference type="Proteomes" id="UP001156627">
    <property type="component" value="Unassembled WGS sequence"/>
</dbReference>
<protein>
    <recommendedName>
        <fullName evidence="3">Type III secretion protein HrpB2</fullName>
    </recommendedName>
</protein>
<keyword evidence="2" id="KW-1185">Reference proteome</keyword>
<comment type="caution">
    <text evidence="1">The sequence shown here is derived from an EMBL/GenBank/DDBJ whole genome shotgun (WGS) entry which is preliminary data.</text>
</comment>
<dbReference type="EMBL" id="BSOA01000012">
    <property type="protein sequence ID" value="GLQ87839.1"/>
    <property type="molecule type" value="Genomic_DNA"/>
</dbReference>
<organism evidence="1 2">
    <name type="scientific">Dyella flagellata</name>
    <dbReference type="NCBI Taxonomy" id="1867833"/>
    <lineage>
        <taxon>Bacteria</taxon>
        <taxon>Pseudomonadati</taxon>
        <taxon>Pseudomonadota</taxon>
        <taxon>Gammaproteobacteria</taxon>
        <taxon>Lysobacterales</taxon>
        <taxon>Rhodanobacteraceae</taxon>
        <taxon>Dyella</taxon>
    </lineage>
</organism>
<evidence type="ECO:0000313" key="2">
    <source>
        <dbReference type="Proteomes" id="UP001156627"/>
    </source>
</evidence>
<accession>A0ABQ5X890</accession>
<dbReference type="RefSeq" id="WP_284331284.1">
    <property type="nucleotide sequence ID" value="NZ_BSOA01000012.1"/>
</dbReference>
<gene>
    <name evidence="1" type="ORF">GCM10007898_14070</name>
</gene>
<sequence length="136" mass="14350">MNVLPTQMVNVADFAATPGAGAATAPAHIDDIAKFRQSFADAAPANVNQAQPVAPVPQELSASVKAVLGQFDSLNSQASQLGQLANGMRSSGRDLAPSQIIDMTMRCQEMVFQAEMTSNVANRSSDGVQQLFRQQS</sequence>
<proteinExistence type="predicted"/>
<evidence type="ECO:0000313" key="1">
    <source>
        <dbReference type="EMBL" id="GLQ87839.1"/>
    </source>
</evidence>
<reference evidence="2" key="1">
    <citation type="journal article" date="2019" name="Int. J. Syst. Evol. Microbiol.">
        <title>The Global Catalogue of Microorganisms (GCM) 10K type strain sequencing project: providing services to taxonomists for standard genome sequencing and annotation.</title>
        <authorList>
            <consortium name="The Broad Institute Genomics Platform"/>
            <consortium name="The Broad Institute Genome Sequencing Center for Infectious Disease"/>
            <person name="Wu L."/>
            <person name="Ma J."/>
        </authorList>
    </citation>
    <scope>NUCLEOTIDE SEQUENCE [LARGE SCALE GENOMIC DNA]</scope>
    <source>
        <strain evidence="2">NBRC 111981</strain>
    </source>
</reference>